<proteinExistence type="predicted"/>
<organism evidence="2 3">
    <name type="scientific">Armillaria ostoyae</name>
    <name type="common">Armillaria root rot fungus</name>
    <dbReference type="NCBI Taxonomy" id="47428"/>
    <lineage>
        <taxon>Eukaryota</taxon>
        <taxon>Fungi</taxon>
        <taxon>Dikarya</taxon>
        <taxon>Basidiomycota</taxon>
        <taxon>Agaricomycotina</taxon>
        <taxon>Agaricomycetes</taxon>
        <taxon>Agaricomycetidae</taxon>
        <taxon>Agaricales</taxon>
        <taxon>Marasmiineae</taxon>
        <taxon>Physalacriaceae</taxon>
        <taxon>Armillaria</taxon>
    </lineage>
</organism>
<feature type="region of interest" description="Disordered" evidence="1">
    <location>
        <begin position="1"/>
        <end position="21"/>
    </location>
</feature>
<dbReference type="Proteomes" id="UP000219338">
    <property type="component" value="Unassembled WGS sequence"/>
</dbReference>
<dbReference type="AlphaFoldDB" id="A0A284QPV1"/>
<evidence type="ECO:0000313" key="2">
    <source>
        <dbReference type="EMBL" id="SJK98461.1"/>
    </source>
</evidence>
<dbReference type="EMBL" id="FUEG01000001">
    <property type="protein sequence ID" value="SJK98461.1"/>
    <property type="molecule type" value="Genomic_DNA"/>
</dbReference>
<keyword evidence="3" id="KW-1185">Reference proteome</keyword>
<name>A0A284QPV1_ARMOS</name>
<gene>
    <name evidence="2" type="ORF">ARMOST_01729</name>
</gene>
<evidence type="ECO:0000256" key="1">
    <source>
        <dbReference type="SAM" id="MobiDB-lite"/>
    </source>
</evidence>
<reference evidence="3" key="1">
    <citation type="journal article" date="2017" name="Nat. Ecol. Evol.">
        <title>Genome expansion and lineage-specific genetic innovations in the forest pathogenic fungi Armillaria.</title>
        <authorList>
            <person name="Sipos G."/>
            <person name="Prasanna A.N."/>
            <person name="Walter M.C."/>
            <person name="O'Connor E."/>
            <person name="Balint B."/>
            <person name="Krizsan K."/>
            <person name="Kiss B."/>
            <person name="Hess J."/>
            <person name="Varga T."/>
            <person name="Slot J."/>
            <person name="Riley R."/>
            <person name="Boka B."/>
            <person name="Rigling D."/>
            <person name="Barry K."/>
            <person name="Lee J."/>
            <person name="Mihaltcheva S."/>
            <person name="LaButti K."/>
            <person name="Lipzen A."/>
            <person name="Waldron R."/>
            <person name="Moloney N.M."/>
            <person name="Sperisen C."/>
            <person name="Kredics L."/>
            <person name="Vagvoelgyi C."/>
            <person name="Patrignani A."/>
            <person name="Fitzpatrick D."/>
            <person name="Nagy I."/>
            <person name="Doyle S."/>
            <person name="Anderson J.B."/>
            <person name="Grigoriev I.V."/>
            <person name="Gueldener U."/>
            <person name="Muensterkoetter M."/>
            <person name="Nagy L.G."/>
        </authorList>
    </citation>
    <scope>NUCLEOTIDE SEQUENCE [LARGE SCALE GENOMIC DNA]</scope>
    <source>
        <strain evidence="3">C18/9</strain>
    </source>
</reference>
<dbReference type="OrthoDB" id="4926491at2759"/>
<sequence>MFSNSNKTPSPEDLPDQYSLSPPSDLFTSTAPYILTVSLIDKPGFSPSLVVDCSHEPSLNLLKRYLENWSNTSLTDVESDFIPGKMDSLVVKASGSLLQRGGKVNATVILAFIEGSSLPPPSDLFTLTAPYILTVSLHNRPEVPRLAVNCSHEPTLKLLKGYLEKWAEAHSMKLSPIESKVCPRIIDTLAVKPYSSYWERYDKVNPAIILAFVEGVVGYKMVYTTGSFWMYRRTTLFK</sequence>
<protein>
    <submittedName>
        <fullName evidence="2">Uncharacterized protein</fullName>
    </submittedName>
</protein>
<evidence type="ECO:0000313" key="3">
    <source>
        <dbReference type="Proteomes" id="UP000219338"/>
    </source>
</evidence>
<accession>A0A284QPV1</accession>